<dbReference type="OrthoDB" id="5982080at2759"/>
<name>A0A9Q0YRM1_HOLLE</name>
<organism evidence="1 2">
    <name type="scientific">Holothuria leucospilota</name>
    <name type="common">Black long sea cucumber</name>
    <name type="synonym">Mertensiothuria leucospilota</name>
    <dbReference type="NCBI Taxonomy" id="206669"/>
    <lineage>
        <taxon>Eukaryota</taxon>
        <taxon>Metazoa</taxon>
        <taxon>Echinodermata</taxon>
        <taxon>Eleutherozoa</taxon>
        <taxon>Echinozoa</taxon>
        <taxon>Holothuroidea</taxon>
        <taxon>Aspidochirotacea</taxon>
        <taxon>Aspidochirotida</taxon>
        <taxon>Holothuriidae</taxon>
        <taxon>Holothuria</taxon>
    </lineage>
</organism>
<evidence type="ECO:0000313" key="1">
    <source>
        <dbReference type="EMBL" id="KAJ8027238.1"/>
    </source>
</evidence>
<accession>A0A9Q0YRM1</accession>
<dbReference type="AlphaFoldDB" id="A0A9Q0YRM1"/>
<sequence length="103" mass="11875">MTTNVTPYMHVLVNHMHESLALHGSLSNFSQQGLEKLNDRVTGWFFKSSNHKGVEALRQIIVKQNRLELLEEKYNRDLKFKVTCTKCKGVGHNMRTCVTSKEL</sequence>
<proteinExistence type="predicted"/>
<dbReference type="Proteomes" id="UP001152320">
    <property type="component" value="Chromosome 16"/>
</dbReference>
<protein>
    <submittedName>
        <fullName evidence="1">Uncharacterized protein</fullName>
    </submittedName>
</protein>
<keyword evidence="2" id="KW-1185">Reference proteome</keyword>
<dbReference type="EMBL" id="JAIZAY010000016">
    <property type="protein sequence ID" value="KAJ8027238.1"/>
    <property type="molecule type" value="Genomic_DNA"/>
</dbReference>
<gene>
    <name evidence="1" type="ORF">HOLleu_32324</name>
</gene>
<reference evidence="1" key="1">
    <citation type="submission" date="2021-10" db="EMBL/GenBank/DDBJ databases">
        <title>Tropical sea cucumber genome reveals ecological adaptation and Cuvierian tubules defense mechanism.</title>
        <authorList>
            <person name="Chen T."/>
        </authorList>
    </citation>
    <scope>NUCLEOTIDE SEQUENCE</scope>
    <source>
        <strain evidence="1">Nanhai2018</strain>
        <tissue evidence="1">Muscle</tissue>
    </source>
</reference>
<comment type="caution">
    <text evidence="1">The sequence shown here is derived from an EMBL/GenBank/DDBJ whole genome shotgun (WGS) entry which is preliminary data.</text>
</comment>
<evidence type="ECO:0000313" key="2">
    <source>
        <dbReference type="Proteomes" id="UP001152320"/>
    </source>
</evidence>